<evidence type="ECO:0000313" key="12">
    <source>
        <dbReference type="Proteomes" id="UP000701341"/>
    </source>
</evidence>
<dbReference type="SUPFAM" id="SSF54001">
    <property type="entry name" value="Cysteine proteinases"/>
    <property type="match status" value="1"/>
</dbReference>
<dbReference type="PANTHER" id="PTHR21646:SF24">
    <property type="entry name" value="UBIQUITIN CARBOXYL-TERMINAL HYDROLASE"/>
    <property type="match status" value="1"/>
</dbReference>
<feature type="region of interest" description="Disordered" evidence="8">
    <location>
        <begin position="816"/>
        <end position="892"/>
    </location>
</feature>
<dbReference type="InterPro" id="IPR028889">
    <property type="entry name" value="USP"/>
</dbReference>
<organism evidence="11 12">
    <name type="scientific">Penicillium crustosum</name>
    <name type="common">Blue mold fungus</name>
    <dbReference type="NCBI Taxonomy" id="36656"/>
    <lineage>
        <taxon>Eukaryota</taxon>
        <taxon>Fungi</taxon>
        <taxon>Dikarya</taxon>
        <taxon>Ascomycota</taxon>
        <taxon>Pezizomycotina</taxon>
        <taxon>Eurotiomycetes</taxon>
        <taxon>Eurotiomycetidae</taxon>
        <taxon>Eurotiales</taxon>
        <taxon>Aspergillaceae</taxon>
        <taxon>Penicillium</taxon>
    </lineage>
</organism>
<keyword evidence="4" id="KW-0645">Protease</keyword>
<dbReference type="InterPro" id="IPR050185">
    <property type="entry name" value="Ub_carboxyl-term_hydrolase"/>
</dbReference>
<keyword evidence="6" id="KW-0378">Hydrolase</keyword>
<dbReference type="InterPro" id="IPR001394">
    <property type="entry name" value="Peptidase_C19_UCH"/>
</dbReference>
<dbReference type="PROSITE" id="PS00972">
    <property type="entry name" value="USP_1"/>
    <property type="match status" value="1"/>
</dbReference>
<dbReference type="Gene3D" id="3.90.70.10">
    <property type="entry name" value="Cysteine proteinases"/>
    <property type="match status" value="2"/>
</dbReference>
<accession>A0A9P5KWL7</accession>
<comment type="caution">
    <text evidence="11">The sequence shown here is derived from an EMBL/GenBank/DDBJ whole genome shotgun (WGS) entry which is preliminary data.</text>
</comment>
<dbReference type="Gene3D" id="3.30.2230.10">
    <property type="entry name" value="DUSP-like"/>
    <property type="match status" value="1"/>
</dbReference>
<evidence type="ECO:0000256" key="5">
    <source>
        <dbReference type="ARBA" id="ARBA00022786"/>
    </source>
</evidence>
<dbReference type="Pfam" id="PF06337">
    <property type="entry name" value="DUSP"/>
    <property type="match status" value="1"/>
</dbReference>
<keyword evidence="5" id="KW-0833">Ubl conjugation pathway</keyword>
<evidence type="ECO:0000256" key="8">
    <source>
        <dbReference type="SAM" id="MobiDB-lite"/>
    </source>
</evidence>
<feature type="domain" description="DUSP" evidence="10">
    <location>
        <begin position="92"/>
        <end position="215"/>
    </location>
</feature>
<feature type="region of interest" description="Disordered" evidence="8">
    <location>
        <begin position="1"/>
        <end position="91"/>
    </location>
</feature>
<dbReference type="GO" id="GO:0016579">
    <property type="term" value="P:protein deubiquitination"/>
    <property type="evidence" value="ECO:0007669"/>
    <property type="project" value="InterPro"/>
</dbReference>
<feature type="compositionally biased region" description="Basic and acidic residues" evidence="8">
    <location>
        <begin position="79"/>
        <end position="90"/>
    </location>
</feature>
<feature type="compositionally biased region" description="Low complexity" evidence="8">
    <location>
        <begin position="938"/>
        <end position="949"/>
    </location>
</feature>
<feature type="region of interest" description="Disordered" evidence="8">
    <location>
        <begin position="909"/>
        <end position="971"/>
    </location>
</feature>
<dbReference type="InterPro" id="IPR006615">
    <property type="entry name" value="Pept_C19_DUSP"/>
</dbReference>
<evidence type="ECO:0000256" key="1">
    <source>
        <dbReference type="ARBA" id="ARBA00000707"/>
    </source>
</evidence>
<dbReference type="Pfam" id="PF00443">
    <property type="entry name" value="UCH"/>
    <property type="match status" value="1"/>
</dbReference>
<dbReference type="Proteomes" id="UP000701341">
    <property type="component" value="Unassembled WGS sequence"/>
</dbReference>
<dbReference type="EC" id="3.4.19.12" evidence="3"/>
<dbReference type="EMBL" id="JAAOZQ010000125">
    <property type="protein sequence ID" value="KAF7516949.1"/>
    <property type="molecule type" value="Genomic_DNA"/>
</dbReference>
<feature type="compositionally biased region" description="Acidic residues" evidence="8">
    <location>
        <begin position="953"/>
        <end position="965"/>
    </location>
</feature>
<dbReference type="InterPro" id="IPR035927">
    <property type="entry name" value="DUSP-like_sf"/>
</dbReference>
<feature type="domain" description="USP" evidence="9">
    <location>
        <begin position="459"/>
        <end position="1183"/>
    </location>
</feature>
<evidence type="ECO:0000256" key="7">
    <source>
        <dbReference type="ARBA" id="ARBA00022807"/>
    </source>
</evidence>
<dbReference type="GO" id="GO:0006508">
    <property type="term" value="P:proteolysis"/>
    <property type="evidence" value="ECO:0007669"/>
    <property type="project" value="UniProtKB-KW"/>
</dbReference>
<sequence length="1379" mass="150092">MPSDTQEGTPPTHGRSPSPGEKRPASEITDSDPEGGVSTVCNNARTYIIPRTCDSTNDEPTDPTTSNNDKTGSASSSSEESRPASPKLDDIPTIDEQVAEVNALMTAPLKDGQKGFVISMAWLKKVLARTTAHADHTDKGPLQGDVGPVNNLNIMLDTDPATPSFKDETGETFVPMRPGLHDSLDFAIIPQNGWDLIQKWYGLADQSPVIIRYAHNTSQPGDPEKIEYETYPPIFTIFRLANPAAGTTPTILRQTIKPSVKILASRQTNYQKWLKDAKEQTGIDMSTKVRVWKILQLPRSTTASASATPAASRSQSPAPPLALISNPNDKLMFDLNAFLELQEGSHRVLLDNVKDQTQNANYNGRMTLDMAGLSVTNCVVLEEQVGSSKGGEWVSEASAKTLKSLGIPVDQPKNNAVAKVSTAKDAPKSTPSGRTTPTPAPDPIRGLISRGRKGRQLIVGLQNLGNTCYMNSALQCVRSIEELSYYFLSGMYKPELNPGNVLGCGGTIAKQWANLLQELYKSDPQPRSVNPYRFRSAAGRQREDFAGYEQHDSQEFVMFLLDALSEDLSRIIGSKPATVIPDSTDEMIHNRKALEDFGKKCWDLYEARNASVITDLFAGMYKSTLICHNCEKTSIIMDPFTMVTVPIPTGPTLINRTIIFYPLDGPPVSLKVRLDENDTLKTWKDFVGEKMGIDGERIFAAETLHNSFWQTFCDDDDTFGSLRITQEDTIVFYDLGPLPASTDSPDATDDDDAVLVPVFHRKLVPRKNKEGTHELFGIPSFIRLSSEESRDLETIYRKLLTQANTMTTQDIFAAEENSHDDNAADDSDTVVTNEDDARSADSRIKTSSVDGEDSMVDISMQAEQGPTPAEGTDESDSDSDSESVKSPQHPLAGKIPASLLSLFDATVMSTPSTLPDGRNISTLKTYPSISSRIPPPLTSTKGSDASSKSSADDNLDDDIDTDESDSTQNSASALVRQGDAILLDWTSDAIDSLFSGKPRDPEELRGRPTFMNIKNVFDHTMVVSQKKPKLSTVSLDQCLDEFSKEEILSRADSWFCPQCKTHVSATKKFELWRTPDIMVVQLKRFSQFRGRNGHKISTLIDFPFEGLDLSSRVEGPMDGKSAVYDLIAVDNHMGGMGGGHYTAYIKDFVSGAWVYCNDTSAKTVTDIRSIITPGAYLLFYRRRSDRALGNQELRELVEGYRNSEASASGTSSPSHSPGGSQSPSRDSGRVLGGAPPKGSSALAGAGVAPRVSRGQDSLGNDLYSSAEESTSDSEDGGSEGKKIDFEHENGGSQVDSLSKLTEPSWSFDAAHDISQITGGNAATEDGIFEGRCPWSDGMDIDHQFQLGLTSGGEGEDSSDDLPVVELRVGSEDVTMSSDP</sequence>
<dbReference type="PROSITE" id="PS00973">
    <property type="entry name" value="USP_2"/>
    <property type="match status" value="1"/>
</dbReference>
<feature type="compositionally biased region" description="Low complexity" evidence="8">
    <location>
        <begin position="1203"/>
        <end position="1224"/>
    </location>
</feature>
<evidence type="ECO:0000259" key="10">
    <source>
        <dbReference type="PROSITE" id="PS51283"/>
    </source>
</evidence>
<feature type="region of interest" description="Disordered" evidence="8">
    <location>
        <begin position="418"/>
        <end position="448"/>
    </location>
</feature>
<dbReference type="InterPro" id="IPR018200">
    <property type="entry name" value="USP_CS"/>
</dbReference>
<dbReference type="InterPro" id="IPR038765">
    <property type="entry name" value="Papain-like_cys_pep_sf"/>
</dbReference>
<dbReference type="PROSITE" id="PS51283">
    <property type="entry name" value="DUSP"/>
    <property type="match status" value="1"/>
</dbReference>
<evidence type="ECO:0000256" key="6">
    <source>
        <dbReference type="ARBA" id="ARBA00022801"/>
    </source>
</evidence>
<dbReference type="PANTHER" id="PTHR21646">
    <property type="entry name" value="UBIQUITIN CARBOXYL-TERMINAL HYDROLASE"/>
    <property type="match status" value="1"/>
</dbReference>
<evidence type="ECO:0000313" key="11">
    <source>
        <dbReference type="EMBL" id="KAF7516949.1"/>
    </source>
</evidence>
<feature type="region of interest" description="Disordered" evidence="8">
    <location>
        <begin position="1200"/>
        <end position="1297"/>
    </location>
</feature>
<name>A0A9P5KWL7_PENCR</name>
<gene>
    <name evidence="11" type="ORF">PCG10_001691</name>
</gene>
<dbReference type="GO" id="GO:0004843">
    <property type="term" value="F:cysteine-type deubiquitinase activity"/>
    <property type="evidence" value="ECO:0007669"/>
    <property type="project" value="UniProtKB-EC"/>
</dbReference>
<evidence type="ECO:0000256" key="3">
    <source>
        <dbReference type="ARBA" id="ARBA00012759"/>
    </source>
</evidence>
<dbReference type="SUPFAM" id="SSF143791">
    <property type="entry name" value="DUSP-like"/>
    <property type="match status" value="1"/>
</dbReference>
<feature type="compositionally biased region" description="Acidic residues" evidence="8">
    <location>
        <begin position="871"/>
        <end position="881"/>
    </location>
</feature>
<comment type="catalytic activity">
    <reaction evidence="1">
        <text>Thiol-dependent hydrolysis of ester, thioester, amide, peptide and isopeptide bonds formed by the C-terminal Gly of ubiquitin (a 76-residue protein attached to proteins as an intracellular targeting signal).</text>
        <dbReference type="EC" id="3.4.19.12"/>
    </reaction>
</comment>
<evidence type="ECO:0000256" key="2">
    <source>
        <dbReference type="ARBA" id="ARBA00009085"/>
    </source>
</evidence>
<feature type="compositionally biased region" description="Polar residues" evidence="8">
    <location>
        <begin position="909"/>
        <end position="931"/>
    </location>
</feature>
<reference evidence="11" key="1">
    <citation type="submission" date="2020-02" db="EMBL/GenBank/DDBJ databases">
        <authorList>
            <person name="Lichtner F.J."/>
        </authorList>
    </citation>
    <scope>NUCLEOTIDE SEQUENCE</scope>
    <source>
        <strain evidence="11">G10</strain>
    </source>
</reference>
<keyword evidence="12" id="KW-1185">Reference proteome</keyword>
<keyword evidence="7" id="KW-0788">Thiol protease</keyword>
<evidence type="ECO:0000259" key="9">
    <source>
        <dbReference type="PROSITE" id="PS50235"/>
    </source>
</evidence>
<feature type="compositionally biased region" description="Basic and acidic residues" evidence="8">
    <location>
        <begin position="835"/>
        <end position="844"/>
    </location>
</feature>
<dbReference type="PROSITE" id="PS50235">
    <property type="entry name" value="USP_3"/>
    <property type="match status" value="1"/>
</dbReference>
<evidence type="ECO:0000256" key="4">
    <source>
        <dbReference type="ARBA" id="ARBA00022670"/>
    </source>
</evidence>
<feature type="compositionally biased region" description="Polar residues" evidence="8">
    <location>
        <begin position="62"/>
        <end position="72"/>
    </location>
</feature>
<feature type="compositionally biased region" description="Basic and acidic residues" evidence="8">
    <location>
        <begin position="1278"/>
        <end position="1289"/>
    </location>
</feature>
<comment type="similarity">
    <text evidence="2">Belongs to the peptidase C19 family.</text>
</comment>
<dbReference type="SMART" id="SM00695">
    <property type="entry name" value="DUSP"/>
    <property type="match status" value="1"/>
</dbReference>
<proteinExistence type="inferred from homology"/>
<protein>
    <recommendedName>
        <fullName evidence="3">ubiquitinyl hydrolase 1</fullName>
        <ecNumber evidence="3">3.4.19.12</ecNumber>
    </recommendedName>
</protein>